<dbReference type="SMART" id="SM00202">
    <property type="entry name" value="SR"/>
    <property type="match status" value="1"/>
</dbReference>
<dbReference type="InterPro" id="IPR036116">
    <property type="entry name" value="FN3_sf"/>
</dbReference>
<dbReference type="Gene3D" id="2.40.10.10">
    <property type="entry name" value="Trypsin-like serine proteases"/>
    <property type="match status" value="1"/>
</dbReference>
<dbReference type="Gene3D" id="3.10.250.10">
    <property type="entry name" value="SRCR-like domain"/>
    <property type="match status" value="1"/>
</dbReference>
<dbReference type="PANTHER" id="PTHR24252:SF7">
    <property type="entry name" value="HYALIN"/>
    <property type="match status" value="1"/>
</dbReference>
<dbReference type="InterPro" id="IPR001254">
    <property type="entry name" value="Trypsin_dom"/>
</dbReference>
<organism evidence="7 8">
    <name type="scientific">Porites evermanni</name>
    <dbReference type="NCBI Taxonomy" id="104178"/>
    <lineage>
        <taxon>Eukaryota</taxon>
        <taxon>Metazoa</taxon>
        <taxon>Cnidaria</taxon>
        <taxon>Anthozoa</taxon>
        <taxon>Hexacorallia</taxon>
        <taxon>Scleractinia</taxon>
        <taxon>Fungiina</taxon>
        <taxon>Poritidae</taxon>
        <taxon>Porites</taxon>
    </lineage>
</organism>
<dbReference type="InterPro" id="IPR003961">
    <property type="entry name" value="FN3_dom"/>
</dbReference>
<evidence type="ECO:0000313" key="7">
    <source>
        <dbReference type="EMBL" id="CAH3175373.1"/>
    </source>
</evidence>
<dbReference type="InterPro" id="IPR001314">
    <property type="entry name" value="Peptidase_S1A"/>
</dbReference>
<dbReference type="Proteomes" id="UP001159427">
    <property type="component" value="Unassembled WGS sequence"/>
</dbReference>
<dbReference type="InterPro" id="IPR036772">
    <property type="entry name" value="SRCR-like_dom_sf"/>
</dbReference>
<dbReference type="InterPro" id="IPR009003">
    <property type="entry name" value="Peptidase_S1_PA"/>
</dbReference>
<feature type="domain" description="Peptidase S1" evidence="4">
    <location>
        <begin position="328"/>
        <end position="564"/>
    </location>
</feature>
<dbReference type="InterPro" id="IPR043504">
    <property type="entry name" value="Peptidase_S1_PA_chymotrypsin"/>
</dbReference>
<dbReference type="SUPFAM" id="SSF50494">
    <property type="entry name" value="Trypsin-like serine proteases"/>
    <property type="match status" value="1"/>
</dbReference>
<keyword evidence="2" id="KW-0325">Glycoprotein</keyword>
<dbReference type="PANTHER" id="PTHR24252">
    <property type="entry name" value="ACROSIN-RELATED"/>
    <property type="match status" value="1"/>
</dbReference>
<protein>
    <submittedName>
        <fullName evidence="7">Uncharacterized protein</fullName>
    </submittedName>
</protein>
<dbReference type="Pfam" id="PF00041">
    <property type="entry name" value="fn3"/>
    <property type="match status" value="1"/>
</dbReference>
<evidence type="ECO:0000256" key="3">
    <source>
        <dbReference type="PROSITE-ProRule" id="PRU00196"/>
    </source>
</evidence>
<dbReference type="EMBL" id="CALNXI010001706">
    <property type="protein sequence ID" value="CAH3175373.1"/>
    <property type="molecule type" value="Genomic_DNA"/>
</dbReference>
<dbReference type="InterPro" id="IPR001190">
    <property type="entry name" value="SRCR"/>
</dbReference>
<evidence type="ECO:0000259" key="6">
    <source>
        <dbReference type="PROSITE" id="PS50853"/>
    </source>
</evidence>
<feature type="domain" description="Fibronectin type-III" evidence="6">
    <location>
        <begin position="223"/>
        <end position="317"/>
    </location>
</feature>
<dbReference type="Pfam" id="PF00530">
    <property type="entry name" value="SRCR"/>
    <property type="match status" value="1"/>
</dbReference>
<dbReference type="PROSITE" id="PS50240">
    <property type="entry name" value="TRYPSIN_DOM"/>
    <property type="match status" value="1"/>
</dbReference>
<dbReference type="SUPFAM" id="SSF56487">
    <property type="entry name" value="SRCR-like"/>
    <property type="match status" value="1"/>
</dbReference>
<dbReference type="SUPFAM" id="SSF49265">
    <property type="entry name" value="Fibronectin type III"/>
    <property type="match status" value="1"/>
</dbReference>
<dbReference type="SMART" id="SM00020">
    <property type="entry name" value="Tryp_SPc"/>
    <property type="match status" value="1"/>
</dbReference>
<dbReference type="PROSITE" id="PS00135">
    <property type="entry name" value="TRYPSIN_SER"/>
    <property type="match status" value="1"/>
</dbReference>
<dbReference type="PROSITE" id="PS50287">
    <property type="entry name" value="SRCR_2"/>
    <property type="match status" value="1"/>
</dbReference>
<dbReference type="PROSITE" id="PS50853">
    <property type="entry name" value="FN3"/>
    <property type="match status" value="1"/>
</dbReference>
<accession>A0ABN8R7M7</accession>
<comment type="caution">
    <text evidence="7">The sequence shown here is derived from an EMBL/GenBank/DDBJ whole genome shotgun (WGS) entry which is preliminary data.</text>
</comment>
<dbReference type="InterPro" id="IPR033116">
    <property type="entry name" value="TRYPSIN_SER"/>
</dbReference>
<evidence type="ECO:0000256" key="1">
    <source>
        <dbReference type="ARBA" id="ARBA00023157"/>
    </source>
</evidence>
<evidence type="ECO:0000259" key="4">
    <source>
        <dbReference type="PROSITE" id="PS50240"/>
    </source>
</evidence>
<dbReference type="PROSITE" id="PS00420">
    <property type="entry name" value="SRCR_1"/>
    <property type="match status" value="1"/>
</dbReference>
<name>A0ABN8R7M7_9CNID</name>
<evidence type="ECO:0000256" key="2">
    <source>
        <dbReference type="ARBA" id="ARBA00023180"/>
    </source>
</evidence>
<dbReference type="CDD" id="cd00190">
    <property type="entry name" value="Tryp_SPc"/>
    <property type="match status" value="1"/>
</dbReference>
<sequence>LRLVGGSRTSEGRVEVFHNNTWGTVCDDWWGINDAHVVCNQLGYPGAIAAPKYARFGAGSGQIWLDDVKCQGNEPSIVYCRQKGWGIHNCGHYSDASVVCNGGCSRTINITYGNIEVNSTSSYDETCQWTILSTGISQAVALVSVRELYLPYCGEYVKIIDGEGTEVLNQDGCRPFNTETWLDVQFGSYGNISIQMAFGSNRSRVKIQFAVLKNGIFSALPLSGWNVTVLMSSHFGLSVQWSALRTNIDRTARFYLILIKSLAGNLLAEETVPGSTTTKVITGLRPSTRYRIGVYGIDKTGQAYKTSESLASTTDVFCGSRPSASSLIVGGSVARVNSWPWQVMLMGTYGQLFCGGSLVDPYWVLTTANCISGKSPSSIKVKLGAHYTTSSSVGTEQEIEVAQIIKHENYNNPLRYSNDIALIKLLKPASLGVGTGLVCLPDMLHALPFDNLNRKCWITGWGTLSSGGSQKIALMEAQIPLVSRGRCLYSYTGKIDDSMFCAGPDAGGIDTCVGDSGGPLVCEFNGTWFLEGVTSWGYSCAYASKYVVFAYVRDLKAWITNHIYQAVLPRVSPQNLSVSTLGEYTKIAFITA</sequence>
<dbReference type="CDD" id="cd00063">
    <property type="entry name" value="FN3"/>
    <property type="match status" value="1"/>
</dbReference>
<keyword evidence="1 3" id="KW-1015">Disulfide bond</keyword>
<feature type="disulfide bond" evidence="3">
    <location>
        <begin position="26"/>
        <end position="90"/>
    </location>
</feature>
<evidence type="ECO:0000313" key="8">
    <source>
        <dbReference type="Proteomes" id="UP001159427"/>
    </source>
</evidence>
<dbReference type="InterPro" id="IPR013783">
    <property type="entry name" value="Ig-like_fold"/>
</dbReference>
<dbReference type="PRINTS" id="PR00722">
    <property type="entry name" value="CHYMOTRYPSIN"/>
</dbReference>
<keyword evidence="8" id="KW-1185">Reference proteome</keyword>
<feature type="non-terminal residue" evidence="7">
    <location>
        <position position="1"/>
    </location>
</feature>
<evidence type="ECO:0000259" key="5">
    <source>
        <dbReference type="PROSITE" id="PS50287"/>
    </source>
</evidence>
<gene>
    <name evidence="7" type="ORF">PEVE_00010109</name>
</gene>
<dbReference type="Gene3D" id="2.60.40.10">
    <property type="entry name" value="Immunoglobulins"/>
    <property type="match status" value="1"/>
</dbReference>
<feature type="disulfide bond" evidence="3">
    <location>
        <begin position="39"/>
        <end position="100"/>
    </location>
</feature>
<dbReference type="PRINTS" id="PR00258">
    <property type="entry name" value="SPERACTRCPTR"/>
</dbReference>
<feature type="disulfide bond" evidence="3">
    <location>
        <begin position="70"/>
        <end position="80"/>
    </location>
</feature>
<dbReference type="Pfam" id="PF00089">
    <property type="entry name" value="Trypsin"/>
    <property type="match status" value="1"/>
</dbReference>
<feature type="domain" description="SRCR" evidence="5">
    <location>
        <begin position="1"/>
        <end position="101"/>
    </location>
</feature>
<proteinExistence type="predicted"/>
<reference evidence="7 8" key="1">
    <citation type="submission" date="2022-05" db="EMBL/GenBank/DDBJ databases">
        <authorList>
            <consortium name="Genoscope - CEA"/>
            <person name="William W."/>
        </authorList>
    </citation>
    <scope>NUCLEOTIDE SEQUENCE [LARGE SCALE GENOMIC DNA]</scope>
</reference>